<dbReference type="InterPro" id="IPR024395">
    <property type="entry name" value="CLASP_N_dom"/>
</dbReference>
<dbReference type="SUPFAM" id="SSF48371">
    <property type="entry name" value="ARM repeat"/>
    <property type="match status" value="2"/>
</dbReference>
<keyword evidence="3" id="KW-0206">Cytoskeleton</keyword>
<dbReference type="InterPro" id="IPR016024">
    <property type="entry name" value="ARM-type_fold"/>
</dbReference>
<dbReference type="STRING" id="48698.ENSPFOP00000008554"/>
<dbReference type="eggNOG" id="KOG2933">
    <property type="taxonomic scope" value="Eukaryota"/>
</dbReference>
<dbReference type="GO" id="GO:0000226">
    <property type="term" value="P:microtubule cytoskeleton organization"/>
    <property type="evidence" value="ECO:0007669"/>
    <property type="project" value="TreeGrafter"/>
</dbReference>
<dbReference type="Ensembl" id="ENSPFOT00000008566.2">
    <property type="protein sequence ID" value="ENSPFOP00000008554.2"/>
    <property type="gene ID" value="ENSPFOG00000008449.2"/>
</dbReference>
<feature type="compositionally biased region" description="Polar residues" evidence="4">
    <location>
        <begin position="323"/>
        <end position="351"/>
    </location>
</feature>
<dbReference type="CTD" id="23116"/>
<dbReference type="PANTHER" id="PTHR21567:SF87">
    <property type="entry name" value="CRESCERIN-LIKE PROTEIN CHE-12"/>
    <property type="match status" value="1"/>
</dbReference>
<dbReference type="Pfam" id="PF12348">
    <property type="entry name" value="CLASP_N"/>
    <property type="match status" value="1"/>
</dbReference>
<dbReference type="RefSeq" id="XP_007549232.1">
    <property type="nucleotide sequence ID" value="XM_007549170.2"/>
</dbReference>
<evidence type="ECO:0000256" key="3">
    <source>
        <dbReference type="ARBA" id="ARBA00023212"/>
    </source>
</evidence>
<name>A0A087XS01_POEFO</name>
<dbReference type="Proteomes" id="UP000028760">
    <property type="component" value="Unassembled WGS sequence"/>
</dbReference>
<feature type="compositionally biased region" description="Polar residues" evidence="4">
    <location>
        <begin position="542"/>
        <end position="553"/>
    </location>
</feature>
<dbReference type="InterPro" id="IPR048491">
    <property type="entry name" value="XMAP215_CLASP_TOG"/>
</dbReference>
<dbReference type="Pfam" id="PF21041">
    <property type="entry name" value="XMAP215_CLASP_TOG"/>
    <property type="match status" value="1"/>
</dbReference>
<evidence type="ECO:0000256" key="2">
    <source>
        <dbReference type="ARBA" id="ARBA00022490"/>
    </source>
</evidence>
<evidence type="ECO:0000256" key="4">
    <source>
        <dbReference type="SAM" id="MobiDB-lite"/>
    </source>
</evidence>
<reference evidence="7" key="1">
    <citation type="submission" date="2013-10" db="EMBL/GenBank/DDBJ databases">
        <authorList>
            <person name="Schartl M."/>
            <person name="Warren W."/>
        </authorList>
    </citation>
    <scope>NUCLEOTIDE SEQUENCE [LARGE SCALE GENOMIC DNA]</scope>
    <source>
        <strain evidence="7">female</strain>
    </source>
</reference>
<reference evidence="6" key="3">
    <citation type="submission" date="2025-09" db="UniProtKB">
        <authorList>
            <consortium name="Ensembl"/>
        </authorList>
    </citation>
    <scope>IDENTIFICATION</scope>
</reference>
<dbReference type="InterPro" id="IPR011989">
    <property type="entry name" value="ARM-like"/>
</dbReference>
<evidence type="ECO:0000313" key="6">
    <source>
        <dbReference type="Ensembl" id="ENSPFOP00000008554.2"/>
    </source>
</evidence>
<dbReference type="GeneID" id="103136074"/>
<sequence>MIPGLISQEIHDQLLDSKNYQNRTNGVEKLKCILSEVDIKSVPPGSVEEFINFLPRLLDDSNFKVLHGTLQVLNLLIQKLETGVDRFLKHIVFVALKALGDTRAVTRNEYHNVFQQLMKTTPPQQVLDLIIGNLKHKNSRVREDVLNIVMAAMLTHPRKDFNIPKLCFEVAPYLADNKKKVRHAALELFAVFDHYLDTGKKQPLMKALDMVELNEDAEGLMAAVHARRARRILPKLTSEGIVEYGLVVPKPGQWSTGQHASGADLDWVINGGRTSSARSYRTEHDSDLLSGYGSLGSLTDDPMFQRRIVSAGKGKNKLPWETLTDNELQQSTTPNGKSLEQFSKGDSSSLSKKAETYIPSFSSAEPQKPLSPRRRETPAGLRRSGSLNLDTDIFKNTNISDPDVVAPKGRVLSRNPSVERTFSLPSNASAPGSFLLPSYPLATCTGGVLTPTLSRHHADSSLSMSNTWPNKRETSPQQQGTSPRREKEDTAKGDLFSVQSPRPLRASLVSSSSTSSFRRALSNTRATFTISPVQAHSHDNQRSNTPANQQPDSKLNLDFDSISPWQVPQEEEPLDMQEMLNSLRSLRNSAAKKRAKVTLSSPDPDSPDSAVQVDLRLDSPLQTSPVLTSSASESGLSSLSSAANSNFSNIKTSSPRSSAPSVMKQRIVRVPSAKLRSSVSMDFSSLQGMCRRNDLSFEVGVVGQKVNYCNGTMKNEEEKVALSPPLVRAVVRKPIRALKIVKGSQSTNSCRNSPGADISVPEGVIGKGMCGTTVSSNRPGAALLLEQGDLAAKPPTDPLAGIYSRQLDGDDSSHPEEPKEIMRIVRRGRDKTRAQNLEQFEDLSGRGDETRDKIRHRVRQMLSDSPTEGSEELIINDWRFNGNTLISTKSDLLSDESSISATSPASPPESQSPVKSSITPHHPSPPTLPPNSKNVSRLRRAPSLSRTRPSLSHSSDELCHATLRHKKNLSAPSELCPFSKPDLVLTQSFNLLNSEDWEKKIEGLMFLRSLAYNHADTLQSRLHEVCLCLIQEVKNLRSGVSRVAVCTLGDLYSHLQRLMDQELEGTVKALLQKAGESNTFIRQDVDGALDRMVQHCTPTRGIGALLTGGISHLNPVVRKCTAQHLANLLEKVGAARLLSGGKDLTERILPAITKLAQDSSQEARYFGRRMLLFLSSHPGFDKNLEKYIPTKDLQTVRDTVLTLRTKGLGEMPQDSQSARGRRSLPGSGTVRASSLNGEQLNQTNRESNSHYGCKHQTQSIADKNEYIKQISGLLGSKDFRERIKGIDQLVADCEHNPNMVVNSIFPVFDAFKARLQESNSKVNLYALESLQKITHLLKDSLSQVVNILVPAIVDNHLNSKNHAIYSAAIGALNALILNLDNTLLLQPFCTKAQFLSGKAKVDLIEKVAGLVKELYPRKPQVVEQKVLPLLWHLLGTSTHSGSIHGRSGSVRTATAKLCQALHTQMGSSLNECAASQPTNVQKGLNELLRTLK</sequence>
<dbReference type="RefSeq" id="XP_007549233.1">
    <property type="nucleotide sequence ID" value="XM_007549171.2"/>
</dbReference>
<dbReference type="OMA" id="DELCHAT"/>
<dbReference type="GeneTree" id="ENSGT00940000158712"/>
<organism evidence="6 7">
    <name type="scientific">Poecilia formosa</name>
    <name type="common">Amazon molly</name>
    <name type="synonym">Limia formosa</name>
    <dbReference type="NCBI Taxonomy" id="48698"/>
    <lineage>
        <taxon>Eukaryota</taxon>
        <taxon>Metazoa</taxon>
        <taxon>Chordata</taxon>
        <taxon>Craniata</taxon>
        <taxon>Vertebrata</taxon>
        <taxon>Euteleostomi</taxon>
        <taxon>Actinopterygii</taxon>
        <taxon>Neopterygii</taxon>
        <taxon>Teleostei</taxon>
        <taxon>Neoteleostei</taxon>
        <taxon>Acanthomorphata</taxon>
        <taxon>Ovalentaria</taxon>
        <taxon>Atherinomorphae</taxon>
        <taxon>Cyprinodontiformes</taxon>
        <taxon>Poeciliidae</taxon>
        <taxon>Poeciliinae</taxon>
        <taxon>Poecilia</taxon>
    </lineage>
</organism>
<feature type="region of interest" description="Disordered" evidence="4">
    <location>
        <begin position="826"/>
        <end position="852"/>
    </location>
</feature>
<proteinExistence type="predicted"/>
<dbReference type="GO" id="GO:0005881">
    <property type="term" value="C:cytoplasmic microtubule"/>
    <property type="evidence" value="ECO:0007669"/>
    <property type="project" value="TreeGrafter"/>
</dbReference>
<feature type="compositionally biased region" description="Low complexity" evidence="4">
    <location>
        <begin position="627"/>
        <end position="649"/>
    </location>
</feature>
<feature type="compositionally biased region" description="Polar residues" evidence="4">
    <location>
        <begin position="460"/>
        <end position="482"/>
    </location>
</feature>
<dbReference type="InterPro" id="IPR034085">
    <property type="entry name" value="TOG"/>
</dbReference>
<evidence type="ECO:0000259" key="5">
    <source>
        <dbReference type="SMART" id="SM01349"/>
    </source>
</evidence>
<evidence type="ECO:0000313" key="7">
    <source>
        <dbReference type="Proteomes" id="UP000028760"/>
    </source>
</evidence>
<keyword evidence="7" id="KW-1185">Reference proteome</keyword>
<keyword evidence="2" id="KW-0963">Cytoplasm</keyword>
<feature type="compositionally biased region" description="Polar residues" evidence="4">
    <location>
        <begin position="650"/>
        <end position="660"/>
    </location>
</feature>
<feature type="region of interest" description="Disordered" evidence="4">
    <location>
        <begin position="622"/>
        <end position="663"/>
    </location>
</feature>
<dbReference type="SMART" id="SM01349">
    <property type="entry name" value="TOG"/>
    <property type="match status" value="3"/>
</dbReference>
<dbReference type="KEGG" id="pfor:103136074"/>
<feature type="domain" description="TOG" evidence="5">
    <location>
        <begin position="1253"/>
        <end position="1482"/>
    </location>
</feature>
<evidence type="ECO:0000256" key="1">
    <source>
        <dbReference type="ARBA" id="ARBA00004245"/>
    </source>
</evidence>
<dbReference type="GO" id="GO:0008017">
    <property type="term" value="F:microtubule binding"/>
    <property type="evidence" value="ECO:0007669"/>
    <property type="project" value="TreeGrafter"/>
</dbReference>
<feature type="region of interest" description="Disordered" evidence="4">
    <location>
        <begin position="896"/>
        <end position="956"/>
    </location>
</feature>
<feature type="region of interest" description="Disordered" evidence="4">
    <location>
        <begin position="532"/>
        <end position="560"/>
    </location>
</feature>
<feature type="compositionally biased region" description="Polar residues" evidence="4">
    <location>
        <begin position="1230"/>
        <end position="1253"/>
    </location>
</feature>
<feature type="compositionally biased region" description="Low complexity" evidence="4">
    <location>
        <begin position="500"/>
        <end position="516"/>
    </location>
</feature>
<reference evidence="6" key="2">
    <citation type="submission" date="2025-08" db="UniProtKB">
        <authorList>
            <consortium name="Ensembl"/>
        </authorList>
    </citation>
    <scope>IDENTIFICATION</scope>
</reference>
<feature type="compositionally biased region" description="Polar residues" evidence="4">
    <location>
        <begin position="944"/>
        <end position="953"/>
    </location>
</feature>
<feature type="domain" description="TOG" evidence="5">
    <location>
        <begin position="1"/>
        <end position="217"/>
    </location>
</feature>
<feature type="compositionally biased region" description="Basic and acidic residues" evidence="4">
    <location>
        <begin position="483"/>
        <end position="492"/>
    </location>
</feature>
<feature type="region of interest" description="Disordered" evidence="4">
    <location>
        <begin position="456"/>
        <end position="516"/>
    </location>
</feature>
<feature type="compositionally biased region" description="Low complexity" evidence="4">
    <location>
        <begin position="896"/>
        <end position="921"/>
    </location>
</feature>
<dbReference type="PANTHER" id="PTHR21567">
    <property type="entry name" value="CLASP"/>
    <property type="match status" value="1"/>
</dbReference>
<feature type="domain" description="TOG" evidence="5">
    <location>
        <begin position="974"/>
        <end position="1213"/>
    </location>
</feature>
<feature type="compositionally biased region" description="Basic and acidic residues" evidence="4">
    <location>
        <begin position="843"/>
        <end position="852"/>
    </location>
</feature>
<dbReference type="GO" id="GO:0005929">
    <property type="term" value="C:cilium"/>
    <property type="evidence" value="ECO:0007669"/>
    <property type="project" value="TreeGrafter"/>
</dbReference>
<dbReference type="Gene3D" id="1.25.10.10">
    <property type="entry name" value="Leucine-rich Repeat Variant"/>
    <property type="match status" value="3"/>
</dbReference>
<protein>
    <submittedName>
        <fullName evidence="6">TOG array regulator of axonemal microtubules 1</fullName>
    </submittedName>
</protein>
<feature type="region of interest" description="Disordered" evidence="4">
    <location>
        <begin position="318"/>
        <end position="386"/>
    </location>
</feature>
<feature type="region of interest" description="Disordered" evidence="4">
    <location>
        <begin position="1207"/>
        <end position="1253"/>
    </location>
</feature>
<dbReference type="EMBL" id="AYCK01003393">
    <property type="status" value="NOT_ANNOTATED_CDS"/>
    <property type="molecule type" value="Genomic_DNA"/>
</dbReference>
<dbReference type="OrthoDB" id="63891at2759"/>
<comment type="subcellular location">
    <subcellularLocation>
        <location evidence="1">Cytoplasm</location>
        <location evidence="1">Cytoskeleton</location>
    </subcellularLocation>
</comment>
<accession>A0A087XS01</accession>